<dbReference type="AlphaFoldDB" id="A0A857IZ04"/>
<name>A0A857IZ04_9BURK</name>
<sequence length="65" mass="6656">MRSILRTVLVVAAGAAVLTLSGCVVAPPYAGYGYGGGGYYAPAPVVVSPSVGFYGRWGGGGRYWR</sequence>
<keyword evidence="3" id="KW-1185">Reference proteome</keyword>
<keyword evidence="1" id="KW-0472">Membrane</keyword>
<dbReference type="PROSITE" id="PS51257">
    <property type="entry name" value="PROKAR_LIPOPROTEIN"/>
    <property type="match status" value="1"/>
</dbReference>
<dbReference type="EMBL" id="CP047650">
    <property type="protein sequence ID" value="QHI96686.1"/>
    <property type="molecule type" value="Genomic_DNA"/>
</dbReference>
<evidence type="ECO:0008006" key="4">
    <source>
        <dbReference type="Google" id="ProtNLM"/>
    </source>
</evidence>
<feature type="transmembrane region" description="Helical" evidence="1">
    <location>
        <begin position="39"/>
        <end position="57"/>
    </location>
</feature>
<keyword evidence="1" id="KW-1133">Transmembrane helix</keyword>
<reference evidence="2 3" key="1">
    <citation type="submission" date="2020-01" db="EMBL/GenBank/DDBJ databases">
        <title>Genome sequencing of strain KACC 21265.</title>
        <authorList>
            <person name="Heo J."/>
            <person name="Kim S.-J."/>
            <person name="Kim J.-S."/>
            <person name="Hong S.-B."/>
            <person name="Kwon S.-W."/>
        </authorList>
    </citation>
    <scope>NUCLEOTIDE SEQUENCE [LARGE SCALE GENOMIC DNA]</scope>
    <source>
        <strain evidence="2 3">KACC 21265</strain>
    </source>
</reference>
<dbReference type="KEGG" id="xyk:GT347_00970"/>
<evidence type="ECO:0000313" key="2">
    <source>
        <dbReference type="EMBL" id="QHI96686.1"/>
    </source>
</evidence>
<organism evidence="2 3">
    <name type="scientific">Xylophilus rhododendri</name>
    <dbReference type="NCBI Taxonomy" id="2697032"/>
    <lineage>
        <taxon>Bacteria</taxon>
        <taxon>Pseudomonadati</taxon>
        <taxon>Pseudomonadota</taxon>
        <taxon>Betaproteobacteria</taxon>
        <taxon>Burkholderiales</taxon>
        <taxon>Xylophilus</taxon>
    </lineage>
</organism>
<evidence type="ECO:0000256" key="1">
    <source>
        <dbReference type="SAM" id="Phobius"/>
    </source>
</evidence>
<dbReference type="Proteomes" id="UP000464787">
    <property type="component" value="Chromosome"/>
</dbReference>
<evidence type="ECO:0000313" key="3">
    <source>
        <dbReference type="Proteomes" id="UP000464787"/>
    </source>
</evidence>
<protein>
    <recommendedName>
        <fullName evidence="4">Lipoprotein</fullName>
    </recommendedName>
</protein>
<accession>A0A857IZ04</accession>
<keyword evidence="1" id="KW-0812">Transmembrane</keyword>
<gene>
    <name evidence="2" type="ORF">GT347_00970</name>
</gene>
<proteinExistence type="predicted"/>